<dbReference type="Pfam" id="PF00155">
    <property type="entry name" value="Aminotran_1_2"/>
    <property type="match status" value="1"/>
</dbReference>
<dbReference type="GO" id="GO:0030170">
    <property type="term" value="F:pyridoxal phosphate binding"/>
    <property type="evidence" value="ECO:0007669"/>
    <property type="project" value="InterPro"/>
</dbReference>
<dbReference type="SUPFAM" id="SSF53383">
    <property type="entry name" value="PLP-dependent transferases"/>
    <property type="match status" value="1"/>
</dbReference>
<reference evidence="8" key="2">
    <citation type="submission" date="2025-08" db="UniProtKB">
        <authorList>
            <consortium name="Ensembl"/>
        </authorList>
    </citation>
    <scope>IDENTIFICATION</scope>
</reference>
<dbReference type="PANTHER" id="PTHR13693">
    <property type="entry name" value="CLASS II AMINOTRANSFERASE/8-AMINO-7-OXONONANOATE SYNTHASE"/>
    <property type="match status" value="1"/>
</dbReference>
<evidence type="ECO:0000313" key="8">
    <source>
        <dbReference type="Ensembl" id="ENSBIXP00000030777.1"/>
    </source>
</evidence>
<dbReference type="InterPro" id="IPR015424">
    <property type="entry name" value="PyrdxlP-dep_Trfase"/>
</dbReference>
<dbReference type="GO" id="GO:0016746">
    <property type="term" value="F:acyltransferase activity"/>
    <property type="evidence" value="ECO:0007669"/>
    <property type="project" value="UniProtKB-KW"/>
</dbReference>
<keyword evidence="5" id="KW-0012">Acyltransferase</keyword>
<dbReference type="STRING" id="30522.A0A4W2DVT4"/>
<reference evidence="8" key="3">
    <citation type="submission" date="2025-09" db="UniProtKB">
        <authorList>
            <consortium name="Ensembl"/>
        </authorList>
    </citation>
    <scope>IDENTIFICATION</scope>
</reference>
<organism evidence="8 9">
    <name type="scientific">Bos indicus x Bos taurus</name>
    <name type="common">Hybrid cattle</name>
    <dbReference type="NCBI Taxonomy" id="30522"/>
    <lineage>
        <taxon>Eukaryota</taxon>
        <taxon>Metazoa</taxon>
        <taxon>Chordata</taxon>
        <taxon>Craniata</taxon>
        <taxon>Vertebrata</taxon>
        <taxon>Euteleostomi</taxon>
        <taxon>Mammalia</taxon>
        <taxon>Eutheria</taxon>
        <taxon>Laurasiatheria</taxon>
        <taxon>Artiodactyla</taxon>
        <taxon>Ruminantia</taxon>
        <taxon>Pecora</taxon>
        <taxon>Bovidae</taxon>
        <taxon>Bovinae</taxon>
        <taxon>Bos</taxon>
    </lineage>
</organism>
<evidence type="ECO:0000256" key="2">
    <source>
        <dbReference type="ARBA" id="ARBA00008392"/>
    </source>
</evidence>
<dbReference type="InterPro" id="IPR015422">
    <property type="entry name" value="PyrdxlP-dep_Trfase_small"/>
</dbReference>
<reference evidence="8 9" key="1">
    <citation type="submission" date="2018-11" db="EMBL/GenBank/DDBJ databases">
        <title>Haplotype-resolved cattle genomes.</title>
        <authorList>
            <person name="Low W.Y."/>
            <person name="Tearle R."/>
            <person name="Bickhart D.M."/>
            <person name="Rosen B.D."/>
            <person name="Koren S."/>
            <person name="Rhie A."/>
            <person name="Hiendleder S."/>
            <person name="Phillippy A.M."/>
            <person name="Smith T.P.L."/>
            <person name="Williams J.L."/>
        </authorList>
    </citation>
    <scope>NUCLEOTIDE SEQUENCE [LARGE SCALE GENOMIC DNA]</scope>
</reference>
<feature type="domain" description="Aminotransferase class I/classII large" evidence="7">
    <location>
        <begin position="95"/>
        <end position="289"/>
    </location>
</feature>
<keyword evidence="3" id="KW-0808">Transferase</keyword>
<keyword evidence="9" id="KW-1185">Reference proteome</keyword>
<dbReference type="PANTHER" id="PTHR13693:SF102">
    <property type="entry name" value="2-AMINO-3-KETOBUTYRATE COENZYME A LIGASE, MITOCHONDRIAL"/>
    <property type="match status" value="1"/>
</dbReference>
<dbReference type="InterPro" id="IPR004839">
    <property type="entry name" value="Aminotransferase_I/II_large"/>
</dbReference>
<keyword evidence="4 6" id="KW-0663">Pyridoxal phosphate</keyword>
<dbReference type="InterPro" id="IPR050087">
    <property type="entry name" value="AON_synthase_class-II"/>
</dbReference>
<proteinExistence type="inferred from homology"/>
<dbReference type="InterPro" id="IPR001917">
    <property type="entry name" value="Aminotrans_II_pyridoxalP_BS"/>
</dbReference>
<comment type="cofactor">
    <cofactor evidence="1 6">
        <name>pyridoxal 5'-phosphate</name>
        <dbReference type="ChEBI" id="CHEBI:597326"/>
    </cofactor>
</comment>
<evidence type="ECO:0000313" key="9">
    <source>
        <dbReference type="Proteomes" id="UP000314981"/>
    </source>
</evidence>
<dbReference type="PROSITE" id="PS00599">
    <property type="entry name" value="AA_TRANSFER_CLASS_2"/>
    <property type="match status" value="1"/>
</dbReference>
<evidence type="ECO:0000259" key="7">
    <source>
        <dbReference type="Pfam" id="PF00155"/>
    </source>
</evidence>
<name>A0A4W2DVT4_BOBOX</name>
<evidence type="ECO:0000256" key="3">
    <source>
        <dbReference type="ARBA" id="ARBA00022679"/>
    </source>
</evidence>
<dbReference type="Proteomes" id="UP000314981">
    <property type="component" value="Chromosome 5"/>
</dbReference>
<dbReference type="SMR" id="A0A4W2DVT4"/>
<dbReference type="Ensembl" id="ENSBIXT00000003150.1">
    <property type="protein sequence ID" value="ENSBIXP00000030777.1"/>
    <property type="gene ID" value="ENSBIXG00000012826.1"/>
</dbReference>
<evidence type="ECO:0000256" key="1">
    <source>
        <dbReference type="ARBA" id="ARBA00001933"/>
    </source>
</evidence>
<dbReference type="Gene3D" id="3.90.1150.10">
    <property type="entry name" value="Aspartate Aminotransferase, domain 1"/>
    <property type="match status" value="2"/>
</dbReference>
<dbReference type="AlphaFoldDB" id="A0A4W2DVT4"/>
<evidence type="ECO:0000256" key="4">
    <source>
        <dbReference type="ARBA" id="ARBA00022898"/>
    </source>
</evidence>
<sequence>MWAGRVLHAALSRAPRESRAQSALAQLRGILEEELESIRGAGTWKSERVITSRQGPHIHVDGAPGGIINFCANNYLGLSSHPEVIQAGLRTLKEFGAGLSSVRFICGTQALLTSEDAVLSDELNHASIIDGIRLCKAHKYRYRHLDMADLEAKLQEAQKHRLRLVATDGAFSMDGDIAPLQEICRLASQYGALVFVDESHATGFLGATGRGTDELLGVMDQVTIINSTLGKALGGASGGYTTGPGALVSLLRQRARPYLFSNSLPPAAVGCASKALDLLMESNAIVQSMAAKTLRCGPGQGGASRAKGAGGGLPCVPAQACNSLPLRPASAHLHVPSGLHWDLSLLIRGYLLAPPSSLCLSFPSISWRISCIFIFLFFGPTACGILVPQPRIEPTLPALEVWSINHWTPREVSPVHFFANDPAFPLLVQSCLSAFLIGLPAPLPLSPSASLGQHLCLFWSLLQTWPQALGHIHVHQEWV</sequence>
<evidence type="ECO:0000256" key="5">
    <source>
        <dbReference type="ARBA" id="ARBA00023315"/>
    </source>
</evidence>
<dbReference type="GO" id="GO:0005739">
    <property type="term" value="C:mitochondrion"/>
    <property type="evidence" value="ECO:0007669"/>
    <property type="project" value="TreeGrafter"/>
</dbReference>
<evidence type="ECO:0000256" key="6">
    <source>
        <dbReference type="RuleBase" id="RU003693"/>
    </source>
</evidence>
<accession>A0A4W2DVT4</accession>
<dbReference type="InterPro" id="IPR015421">
    <property type="entry name" value="PyrdxlP-dep_Trfase_major"/>
</dbReference>
<protein>
    <submittedName>
        <fullName evidence="8">Glycine C-acetyltransferase</fullName>
    </submittedName>
</protein>
<comment type="similarity">
    <text evidence="2 6">Belongs to the class-II pyridoxal-phosphate-dependent aminotransferase family.</text>
</comment>
<dbReference type="Gene3D" id="3.40.640.10">
    <property type="entry name" value="Type I PLP-dependent aspartate aminotransferase-like (Major domain)"/>
    <property type="match status" value="2"/>
</dbReference>